<dbReference type="InterPro" id="IPR011047">
    <property type="entry name" value="Quinoprotein_ADH-like_sf"/>
</dbReference>
<dbReference type="InterPro" id="IPR001245">
    <property type="entry name" value="Ser-Thr/Tyr_kinase_cat_dom"/>
</dbReference>
<dbReference type="FunFam" id="3.30.200.20:FF:000077">
    <property type="entry name" value="Putative Serine/threonine-protein kinase/endoribonuclease IRE1"/>
    <property type="match status" value="1"/>
</dbReference>
<dbReference type="InterPro" id="IPR008271">
    <property type="entry name" value="Ser/Thr_kinase_AS"/>
</dbReference>
<dbReference type="PROSITE" id="PS00107">
    <property type="entry name" value="PROTEIN_KINASE_ATP"/>
    <property type="match status" value="1"/>
</dbReference>
<accession>A0A9W8E8H5</accession>
<evidence type="ECO:0000256" key="7">
    <source>
        <dbReference type="PROSITE-ProRule" id="PRU10141"/>
    </source>
</evidence>
<dbReference type="GO" id="GO:0004674">
    <property type="term" value="F:protein serine/threonine kinase activity"/>
    <property type="evidence" value="ECO:0007669"/>
    <property type="project" value="UniProtKB-KW"/>
</dbReference>
<sequence>MWYLSLAVLAFQGGLLILADLGRLLPPSFAAVDLARCCGAASAATVEPSLPLAGAGDRSTEPVPTHDLQVYRGAPPQARYSPVILVATVDGIVSALNASSGQILWTRDSLGGPVVQNLPVRPKPRPKGHTAPAEPEPKAENNSQDRSSNTEDAASAQLVPDSDPLSAATATAQWVTSSASPPRSTHSPLHAMADIHLVAPFDSGKIYKLRPDKVLIDSLLTVKELVHKSPSRSNGMLYLGSKRTKYFALDVATGRVVNAFGTDDGDFGSPEHEQAASWLDSDSSGASPLLSQIEDRQTIYLARTEYRLRIYNSHTSELKWNVLYSEYEPDSVLPLAQHSALHASQQLRLFTSHQGLLVAQDPRSEEIVWTQQLPSSATTVFRLWTYGAHNPWILMTSPLDRLDPSDTTPTSSVTPRSGQASGQPVALHSQYTTHSALVDTTEDGGLFVYPGPAPVASTVPLPKPGVKQIIQTVSRKLIEKITSWPSAAPRHHQWTGRDLIDEHLPMLWRMPRAFADRFIVQPLLRELWAYQSPGLLDSIGYNASSTLPPPLFASSADKMTTPESGASTLAMDQHPLQLTHDAAIDGHGTFANPAFDPIYPRRIGHLLISEHVLGRGSHGTCVYLGKFGADRVAVKQLLTTNYDIADREVSILEASRSHPNVIQYRCCTRDRQFLYIALDLCQASLYDLVQAYQVASTADISATPIALNGQLASGSSEAQWQQSQHSERQLLGQVLPSICPRQALRGMAEGLDFLHRCNIVHRDLKPQNILVQSATLERWLEDYRESVSSEGGQFEGQGIVDNVLGEKPICSPLSPSPTGFDTSARAAALAKFRQGLAAVLTQPRSTDAADPLHIRLLISDFGLCKKLELGQNTFFNTTAHGLGTLGWRAPECIRDPSRLDQLVLRASSGSSRPTSHSAASSAVATPPLAHTVAAAPHSTLESIEPDQ</sequence>
<dbReference type="InterPro" id="IPR018391">
    <property type="entry name" value="PQQ_b-propeller_rpt"/>
</dbReference>
<comment type="caution">
    <text evidence="11">The sequence shown here is derived from an EMBL/GenBank/DDBJ whole genome shotgun (WGS) entry which is preliminary data.</text>
</comment>
<dbReference type="GO" id="GO:0005524">
    <property type="term" value="F:ATP binding"/>
    <property type="evidence" value="ECO:0007669"/>
    <property type="project" value="UniProtKB-UniRule"/>
</dbReference>
<evidence type="ECO:0000256" key="3">
    <source>
        <dbReference type="ARBA" id="ARBA00022679"/>
    </source>
</evidence>
<keyword evidence="9" id="KW-0732">Signal</keyword>
<evidence type="ECO:0000313" key="12">
    <source>
        <dbReference type="Proteomes" id="UP001151582"/>
    </source>
</evidence>
<feature type="signal peptide" evidence="9">
    <location>
        <begin position="1"/>
        <end position="30"/>
    </location>
</feature>
<feature type="compositionally biased region" description="Low complexity" evidence="8">
    <location>
        <begin position="405"/>
        <end position="417"/>
    </location>
</feature>
<feature type="non-terminal residue" evidence="11">
    <location>
        <position position="1"/>
    </location>
</feature>
<dbReference type="Pfam" id="PF07714">
    <property type="entry name" value="PK_Tyr_Ser-Thr"/>
    <property type="match status" value="1"/>
</dbReference>
<feature type="compositionally biased region" description="Low complexity" evidence="8">
    <location>
        <begin position="906"/>
        <end position="924"/>
    </location>
</feature>
<dbReference type="SUPFAM" id="SSF56112">
    <property type="entry name" value="Protein kinase-like (PK-like)"/>
    <property type="match status" value="1"/>
</dbReference>
<dbReference type="SMART" id="SM00220">
    <property type="entry name" value="S_TKc"/>
    <property type="match status" value="1"/>
</dbReference>
<evidence type="ECO:0000256" key="5">
    <source>
        <dbReference type="ARBA" id="ARBA00022777"/>
    </source>
</evidence>
<name>A0A9W8E8H5_9FUNG</name>
<evidence type="ECO:0000256" key="2">
    <source>
        <dbReference type="ARBA" id="ARBA00022527"/>
    </source>
</evidence>
<gene>
    <name evidence="11" type="primary">IRE1_1</name>
    <name evidence="11" type="ORF">H4R34_003178</name>
</gene>
<dbReference type="Gene3D" id="1.10.510.10">
    <property type="entry name" value="Transferase(Phosphotransferase) domain 1"/>
    <property type="match status" value="1"/>
</dbReference>
<evidence type="ECO:0000256" key="6">
    <source>
        <dbReference type="ARBA" id="ARBA00022840"/>
    </source>
</evidence>
<dbReference type="PROSITE" id="PS50011">
    <property type="entry name" value="PROTEIN_KINASE_DOM"/>
    <property type="match status" value="1"/>
</dbReference>
<protein>
    <recommendedName>
        <fullName evidence="1">non-specific serine/threonine protein kinase</fullName>
        <ecNumber evidence="1">2.7.11.1</ecNumber>
    </recommendedName>
</protein>
<dbReference type="GO" id="GO:0004521">
    <property type="term" value="F:RNA endonuclease activity"/>
    <property type="evidence" value="ECO:0007669"/>
    <property type="project" value="InterPro"/>
</dbReference>
<organism evidence="11 12">
    <name type="scientific">Dimargaris verticillata</name>
    <dbReference type="NCBI Taxonomy" id="2761393"/>
    <lineage>
        <taxon>Eukaryota</taxon>
        <taxon>Fungi</taxon>
        <taxon>Fungi incertae sedis</taxon>
        <taxon>Zoopagomycota</taxon>
        <taxon>Kickxellomycotina</taxon>
        <taxon>Dimargaritomycetes</taxon>
        <taxon>Dimargaritales</taxon>
        <taxon>Dimargaritaceae</taxon>
        <taxon>Dimargaris</taxon>
    </lineage>
</organism>
<dbReference type="InterPro" id="IPR000719">
    <property type="entry name" value="Prot_kinase_dom"/>
</dbReference>
<evidence type="ECO:0000256" key="9">
    <source>
        <dbReference type="SAM" id="SignalP"/>
    </source>
</evidence>
<evidence type="ECO:0000313" key="11">
    <source>
        <dbReference type="EMBL" id="KAJ1978508.1"/>
    </source>
</evidence>
<feature type="chain" id="PRO_5040766320" description="non-specific serine/threonine protein kinase" evidence="9">
    <location>
        <begin position="31"/>
        <end position="947"/>
    </location>
</feature>
<dbReference type="Gene3D" id="2.130.10.10">
    <property type="entry name" value="YVTN repeat-like/Quinoprotein amine dehydrogenase"/>
    <property type="match status" value="1"/>
</dbReference>
<keyword evidence="4 7" id="KW-0547">Nucleotide-binding</keyword>
<dbReference type="EMBL" id="JANBQB010000272">
    <property type="protein sequence ID" value="KAJ1978508.1"/>
    <property type="molecule type" value="Genomic_DNA"/>
</dbReference>
<dbReference type="GO" id="GO:0070059">
    <property type="term" value="P:intrinsic apoptotic signaling pathway in response to endoplasmic reticulum stress"/>
    <property type="evidence" value="ECO:0007669"/>
    <property type="project" value="TreeGrafter"/>
</dbReference>
<keyword evidence="3 11" id="KW-0808">Transferase</keyword>
<dbReference type="GO" id="GO:0036498">
    <property type="term" value="P:IRE1-mediated unfolded protein response"/>
    <property type="evidence" value="ECO:0007669"/>
    <property type="project" value="UniProtKB-ARBA"/>
</dbReference>
<dbReference type="GO" id="GO:1990604">
    <property type="term" value="C:IRE1-TRAF2-ASK1 complex"/>
    <property type="evidence" value="ECO:0007669"/>
    <property type="project" value="TreeGrafter"/>
</dbReference>
<keyword evidence="2" id="KW-0723">Serine/threonine-protein kinase</keyword>
<keyword evidence="6 7" id="KW-0067">ATP-binding</keyword>
<dbReference type="GO" id="GO:0051082">
    <property type="term" value="F:unfolded protein binding"/>
    <property type="evidence" value="ECO:0007669"/>
    <property type="project" value="TreeGrafter"/>
</dbReference>
<feature type="region of interest" description="Disordered" evidence="8">
    <location>
        <begin position="400"/>
        <end position="426"/>
    </location>
</feature>
<dbReference type="SMART" id="SM00564">
    <property type="entry name" value="PQQ"/>
    <property type="match status" value="4"/>
</dbReference>
<evidence type="ECO:0000256" key="1">
    <source>
        <dbReference type="ARBA" id="ARBA00012513"/>
    </source>
</evidence>
<evidence type="ECO:0000256" key="8">
    <source>
        <dbReference type="SAM" id="MobiDB-lite"/>
    </source>
</evidence>
<dbReference type="PANTHER" id="PTHR13954:SF6">
    <property type="entry name" value="NON-SPECIFIC SERINE_THREONINE PROTEIN KINASE"/>
    <property type="match status" value="1"/>
</dbReference>
<dbReference type="Gene3D" id="3.30.200.20">
    <property type="entry name" value="Phosphorylase Kinase, domain 1"/>
    <property type="match status" value="1"/>
</dbReference>
<dbReference type="OrthoDB" id="63989at2759"/>
<dbReference type="PROSITE" id="PS00108">
    <property type="entry name" value="PROTEIN_KINASE_ST"/>
    <property type="match status" value="1"/>
</dbReference>
<feature type="domain" description="Protein kinase" evidence="10">
    <location>
        <begin position="607"/>
        <end position="947"/>
    </location>
</feature>
<feature type="compositionally biased region" description="Polar residues" evidence="8">
    <location>
        <begin position="140"/>
        <end position="152"/>
    </location>
</feature>
<dbReference type="AlphaFoldDB" id="A0A9W8E8H5"/>
<proteinExistence type="predicted"/>
<feature type="region of interest" description="Disordered" evidence="8">
    <location>
        <begin position="114"/>
        <end position="187"/>
    </location>
</feature>
<dbReference type="Proteomes" id="UP001151582">
    <property type="component" value="Unassembled WGS sequence"/>
</dbReference>
<reference evidence="11" key="1">
    <citation type="submission" date="2022-07" db="EMBL/GenBank/DDBJ databases">
        <title>Phylogenomic reconstructions and comparative analyses of Kickxellomycotina fungi.</title>
        <authorList>
            <person name="Reynolds N.K."/>
            <person name="Stajich J.E."/>
            <person name="Barry K."/>
            <person name="Grigoriev I.V."/>
            <person name="Crous P."/>
            <person name="Smith M.E."/>
        </authorList>
    </citation>
    <scope>NUCLEOTIDE SEQUENCE</scope>
    <source>
        <strain evidence="11">RSA 567</strain>
    </source>
</reference>
<feature type="region of interest" description="Disordered" evidence="8">
    <location>
        <begin position="263"/>
        <end position="283"/>
    </location>
</feature>
<dbReference type="InterPro" id="IPR015943">
    <property type="entry name" value="WD40/YVTN_repeat-like_dom_sf"/>
</dbReference>
<dbReference type="InterPro" id="IPR011009">
    <property type="entry name" value="Kinase-like_dom_sf"/>
</dbReference>
<feature type="binding site" evidence="7">
    <location>
        <position position="635"/>
    </location>
    <ligand>
        <name>ATP</name>
        <dbReference type="ChEBI" id="CHEBI:30616"/>
    </ligand>
</feature>
<evidence type="ECO:0000256" key="4">
    <source>
        <dbReference type="ARBA" id="ARBA00022741"/>
    </source>
</evidence>
<keyword evidence="12" id="KW-1185">Reference proteome</keyword>
<dbReference type="InterPro" id="IPR017441">
    <property type="entry name" value="Protein_kinase_ATP_BS"/>
</dbReference>
<dbReference type="EC" id="2.7.11.1" evidence="1"/>
<dbReference type="InterPro" id="IPR045133">
    <property type="entry name" value="IRE1/2-like"/>
</dbReference>
<feature type="region of interest" description="Disordered" evidence="8">
    <location>
        <begin position="906"/>
        <end position="928"/>
    </location>
</feature>
<evidence type="ECO:0000259" key="10">
    <source>
        <dbReference type="PROSITE" id="PS50011"/>
    </source>
</evidence>
<dbReference type="SUPFAM" id="SSF50998">
    <property type="entry name" value="Quinoprotein alcohol dehydrogenase-like"/>
    <property type="match status" value="1"/>
</dbReference>
<keyword evidence="5 11" id="KW-0418">Kinase</keyword>
<feature type="compositionally biased region" description="Polar residues" evidence="8">
    <location>
        <begin position="168"/>
        <end position="187"/>
    </location>
</feature>
<dbReference type="PANTHER" id="PTHR13954">
    <property type="entry name" value="IRE1-RELATED"/>
    <property type="match status" value="1"/>
</dbReference>